<evidence type="ECO:0000313" key="1">
    <source>
        <dbReference type="EMBL" id="GAA2189293.1"/>
    </source>
</evidence>
<organism evidence="1 2">
    <name type="scientific">Leucobacter alluvii</name>
    <dbReference type="NCBI Taxonomy" id="340321"/>
    <lineage>
        <taxon>Bacteria</taxon>
        <taxon>Bacillati</taxon>
        <taxon>Actinomycetota</taxon>
        <taxon>Actinomycetes</taxon>
        <taxon>Micrococcales</taxon>
        <taxon>Microbacteriaceae</taxon>
        <taxon>Leucobacter</taxon>
    </lineage>
</organism>
<reference evidence="2" key="1">
    <citation type="journal article" date="2019" name="Int. J. Syst. Evol. Microbiol.">
        <title>The Global Catalogue of Microorganisms (GCM) 10K type strain sequencing project: providing services to taxonomists for standard genome sequencing and annotation.</title>
        <authorList>
            <consortium name="The Broad Institute Genomics Platform"/>
            <consortium name="The Broad Institute Genome Sequencing Center for Infectious Disease"/>
            <person name="Wu L."/>
            <person name="Ma J."/>
        </authorList>
    </citation>
    <scope>NUCLEOTIDE SEQUENCE [LARGE SCALE GENOMIC DNA]</scope>
    <source>
        <strain evidence="2">JCM 14919</strain>
    </source>
</reference>
<dbReference type="Proteomes" id="UP001501084">
    <property type="component" value="Unassembled WGS sequence"/>
</dbReference>
<keyword evidence="2" id="KW-1185">Reference proteome</keyword>
<proteinExistence type="predicted"/>
<comment type="caution">
    <text evidence="1">The sequence shown here is derived from an EMBL/GenBank/DDBJ whole genome shotgun (WGS) entry which is preliminary data.</text>
</comment>
<sequence length="124" mass="13284">MKPVECVNITVSMRQGSNTPGIEYSGAYQSAAVTSFPPKVALNHCATKTTAQSSMIPYVTGASIAAILRPATLVDRAARFVAGARISFVHSGQSTPTAEVTWQSPQIVRPHRWQSAKLRTPGCR</sequence>
<gene>
    <name evidence="1" type="ORF">GCM10009786_21850</name>
</gene>
<evidence type="ECO:0000313" key="2">
    <source>
        <dbReference type="Proteomes" id="UP001501084"/>
    </source>
</evidence>
<dbReference type="EMBL" id="BAAAOP010000010">
    <property type="protein sequence ID" value="GAA2189293.1"/>
    <property type="molecule type" value="Genomic_DNA"/>
</dbReference>
<name>A0ABP5MYS2_9MICO</name>
<protein>
    <submittedName>
        <fullName evidence="1">Uncharacterized protein</fullName>
    </submittedName>
</protein>
<accession>A0ABP5MYS2</accession>